<proteinExistence type="predicted"/>
<dbReference type="GO" id="GO:0005737">
    <property type="term" value="C:cytoplasm"/>
    <property type="evidence" value="ECO:0007669"/>
    <property type="project" value="TreeGrafter"/>
</dbReference>
<dbReference type="PANTHER" id="PTHR48100:SF1">
    <property type="entry name" value="HISTIDINE PHOSPHATASE FAMILY PROTEIN-RELATED"/>
    <property type="match status" value="1"/>
</dbReference>
<comment type="caution">
    <text evidence="1">The sequence shown here is derived from an EMBL/GenBank/DDBJ whole genome shotgun (WGS) entry which is preliminary data.</text>
</comment>
<dbReference type="Pfam" id="PF00300">
    <property type="entry name" value="His_Phos_1"/>
    <property type="match status" value="1"/>
</dbReference>
<dbReference type="SUPFAM" id="SSF53254">
    <property type="entry name" value="Phosphoglycerate mutase-like"/>
    <property type="match status" value="1"/>
</dbReference>
<dbReference type="Proteomes" id="UP001161017">
    <property type="component" value="Unassembled WGS sequence"/>
</dbReference>
<organism evidence="1 2">
    <name type="scientific">Ramalina farinacea</name>
    <dbReference type="NCBI Taxonomy" id="258253"/>
    <lineage>
        <taxon>Eukaryota</taxon>
        <taxon>Fungi</taxon>
        <taxon>Dikarya</taxon>
        <taxon>Ascomycota</taxon>
        <taxon>Pezizomycotina</taxon>
        <taxon>Lecanoromycetes</taxon>
        <taxon>OSLEUM clade</taxon>
        <taxon>Lecanoromycetidae</taxon>
        <taxon>Lecanorales</taxon>
        <taxon>Lecanorineae</taxon>
        <taxon>Ramalinaceae</taxon>
        <taxon>Ramalina</taxon>
    </lineage>
</organism>
<dbReference type="PANTHER" id="PTHR48100">
    <property type="entry name" value="BROAD-SPECIFICITY PHOSPHATASE YOR283W-RELATED"/>
    <property type="match status" value="1"/>
</dbReference>
<dbReference type="InterPro" id="IPR050275">
    <property type="entry name" value="PGM_Phosphatase"/>
</dbReference>
<dbReference type="InterPro" id="IPR013078">
    <property type="entry name" value="His_Pase_superF_clade-1"/>
</dbReference>
<sequence>MTGSFLSEFVQPGDFDPFQCDLGLMGLMGKQLSSAEEKVRAEQWSSFSQHIQDLNDSSPATTRYKLLYLARHGQGIHNVAEATYGTAKWESHYAKLDGAAGIGEWVDAPLTPEGIRQAKDASNFWLKFSERNITALPQSYYVSPLDRCLATARFTFGPLQLPKDRSYKPVVKEMLRETMGVHTCDKRRSRSYIEKTYPEVTIAEPFAEEDTLWNAHRRETNQIMDFRFRGLLREIFKTDNNTHISLTAHSGAIASILRVLGHVPFRLKTGSVMAVFVKAENVQ</sequence>
<evidence type="ECO:0000313" key="2">
    <source>
        <dbReference type="Proteomes" id="UP001161017"/>
    </source>
</evidence>
<reference evidence="1" key="1">
    <citation type="journal article" date="2023" name="Genome Biol. Evol.">
        <title>First Whole Genome Sequence and Flow Cytometry Genome Size Data for the Lichen-Forming Fungus Ramalina farinacea (Ascomycota).</title>
        <authorList>
            <person name="Llewellyn T."/>
            <person name="Mian S."/>
            <person name="Hill R."/>
            <person name="Leitch I.J."/>
            <person name="Gaya E."/>
        </authorList>
    </citation>
    <scope>NUCLEOTIDE SEQUENCE</scope>
    <source>
        <strain evidence="1">LIQ254RAFAR</strain>
    </source>
</reference>
<dbReference type="Gene3D" id="3.40.50.1240">
    <property type="entry name" value="Phosphoglycerate mutase-like"/>
    <property type="match status" value="1"/>
</dbReference>
<accession>A0AA43QL12</accession>
<name>A0AA43QL12_9LECA</name>
<dbReference type="AlphaFoldDB" id="A0AA43QL12"/>
<dbReference type="EMBL" id="JAPUFD010000003">
    <property type="protein sequence ID" value="MDI1486260.1"/>
    <property type="molecule type" value="Genomic_DNA"/>
</dbReference>
<dbReference type="InterPro" id="IPR029033">
    <property type="entry name" value="His_PPase_superfam"/>
</dbReference>
<evidence type="ECO:0000313" key="1">
    <source>
        <dbReference type="EMBL" id="MDI1486260.1"/>
    </source>
</evidence>
<keyword evidence="2" id="KW-1185">Reference proteome</keyword>
<dbReference type="SMART" id="SM00855">
    <property type="entry name" value="PGAM"/>
    <property type="match status" value="1"/>
</dbReference>
<dbReference type="GO" id="GO:0016791">
    <property type="term" value="F:phosphatase activity"/>
    <property type="evidence" value="ECO:0007669"/>
    <property type="project" value="TreeGrafter"/>
</dbReference>
<dbReference type="CDD" id="cd07067">
    <property type="entry name" value="HP_PGM_like"/>
    <property type="match status" value="1"/>
</dbReference>
<gene>
    <name evidence="1" type="primary">PMU1</name>
    <name evidence="1" type="ORF">OHK93_005486</name>
</gene>
<protein>
    <submittedName>
        <fullName evidence="1">Phosphoglycerate mutase pmu1</fullName>
    </submittedName>
</protein>